<dbReference type="GO" id="GO:0016853">
    <property type="term" value="F:isomerase activity"/>
    <property type="evidence" value="ECO:0007669"/>
    <property type="project" value="UniProtKB-KW"/>
</dbReference>
<gene>
    <name evidence="1" type="ORF">JOC58_002854</name>
</gene>
<evidence type="ECO:0000313" key="1">
    <source>
        <dbReference type="EMBL" id="MDR6244956.1"/>
    </source>
</evidence>
<protein>
    <submittedName>
        <fullName evidence="1">Sugar phosphate isomerase/epimerase</fullName>
    </submittedName>
</protein>
<dbReference type="EMBL" id="JAVDQH010000011">
    <property type="protein sequence ID" value="MDR6244956.1"/>
    <property type="molecule type" value="Genomic_DNA"/>
</dbReference>
<reference evidence="1 2" key="1">
    <citation type="submission" date="2023-07" db="EMBL/GenBank/DDBJ databases">
        <title>Genomic Encyclopedia of Type Strains, Phase IV (KMG-IV): sequencing the most valuable type-strain genomes for metagenomic binning, comparative biology and taxonomic classification.</title>
        <authorList>
            <person name="Goeker M."/>
        </authorList>
    </citation>
    <scope>NUCLEOTIDE SEQUENCE [LARGE SCALE GENOMIC DNA]</scope>
    <source>
        <strain evidence="1 2">DSM 22170</strain>
    </source>
</reference>
<organism evidence="1 2">
    <name type="scientific">Paenibacillus hunanensis</name>
    <dbReference type="NCBI Taxonomy" id="539262"/>
    <lineage>
        <taxon>Bacteria</taxon>
        <taxon>Bacillati</taxon>
        <taxon>Bacillota</taxon>
        <taxon>Bacilli</taxon>
        <taxon>Bacillales</taxon>
        <taxon>Paenibacillaceae</taxon>
        <taxon>Paenibacillus</taxon>
    </lineage>
</organism>
<sequence length="254" mass="28880">MIQHKLAAQLFTVRNELKQDYIYTLRELGKMGWQAVQIDGLHGNDPVEIAAVVKELGMKTAGMHVGLERMRNDLDNVLREADLFGTPDIICHSLPDEHKNAAGYEFVRQELRSVSAIVSPRGYRVGFHNHDWEFHTMMGEQYALQYLLDYDEQAPVYAEIDTYWVKKAGHDPLSVISQYAGRMPILHFKDMTDDGREYFAEVGSGTIDFMPILQWGEANGVEFYAVEQDYCPGSPMDSLEQSLRYLQGLVAQPG</sequence>
<keyword evidence="2" id="KW-1185">Reference proteome</keyword>
<dbReference type="InterPro" id="IPR036237">
    <property type="entry name" value="Xyl_isomerase-like_sf"/>
</dbReference>
<dbReference type="Proteomes" id="UP001185028">
    <property type="component" value="Unassembled WGS sequence"/>
</dbReference>
<proteinExistence type="predicted"/>
<comment type="caution">
    <text evidence="1">The sequence shown here is derived from an EMBL/GenBank/DDBJ whole genome shotgun (WGS) entry which is preliminary data.</text>
</comment>
<dbReference type="PANTHER" id="PTHR12110">
    <property type="entry name" value="HYDROXYPYRUVATE ISOMERASE"/>
    <property type="match status" value="1"/>
</dbReference>
<dbReference type="SUPFAM" id="SSF51658">
    <property type="entry name" value="Xylose isomerase-like"/>
    <property type="match status" value="1"/>
</dbReference>
<name>A0ABU1J0F4_9BACL</name>
<evidence type="ECO:0000313" key="2">
    <source>
        <dbReference type="Proteomes" id="UP001185028"/>
    </source>
</evidence>
<dbReference type="RefSeq" id="WP_229685525.1">
    <property type="nucleotide sequence ID" value="NZ_BMMB01000001.1"/>
</dbReference>
<dbReference type="InterPro" id="IPR050312">
    <property type="entry name" value="IolE/XylAMocC-like"/>
</dbReference>
<keyword evidence="1" id="KW-0413">Isomerase</keyword>
<accession>A0ABU1J0F4</accession>
<dbReference type="PANTHER" id="PTHR12110:SF41">
    <property type="entry name" value="INOSOSE DEHYDRATASE"/>
    <property type="match status" value="1"/>
</dbReference>
<dbReference type="Gene3D" id="3.20.20.150">
    <property type="entry name" value="Divalent-metal-dependent TIM barrel enzymes"/>
    <property type="match status" value="1"/>
</dbReference>